<dbReference type="InterPro" id="IPR016191">
    <property type="entry name" value="Ribonuclease/ribotoxin"/>
</dbReference>
<keyword evidence="2" id="KW-0378">Hydrolase</keyword>
<reference evidence="3 4" key="1">
    <citation type="submission" date="2019-06" db="EMBL/GenBank/DDBJ databases">
        <title>Amycolatopsis alkalitolerans sp. nov., isolated from Gastrodia elata Blume.</title>
        <authorList>
            <person name="Narsing Rao M.P."/>
            <person name="Li W.J."/>
        </authorList>
    </citation>
    <scope>NUCLEOTIDE SEQUENCE [LARGE SCALE GENOMIC DNA]</scope>
    <source>
        <strain evidence="3 4">SYSUP0005</strain>
    </source>
</reference>
<proteinExistence type="predicted"/>
<dbReference type="Gene3D" id="3.10.450.30">
    <property type="entry name" value="Microbial ribonucleases"/>
    <property type="match status" value="1"/>
</dbReference>
<keyword evidence="4" id="KW-1185">Reference proteome</keyword>
<evidence type="ECO:0000313" key="4">
    <source>
        <dbReference type="Proteomes" id="UP000305546"/>
    </source>
</evidence>
<dbReference type="AlphaFoldDB" id="A0A5C4M134"/>
<dbReference type="InterPro" id="IPR000026">
    <property type="entry name" value="N1-like"/>
</dbReference>
<dbReference type="OrthoDB" id="5326845at2"/>
<protein>
    <submittedName>
        <fullName evidence="3">Ribonuclease N</fullName>
    </submittedName>
</protein>
<dbReference type="SUPFAM" id="SSF53933">
    <property type="entry name" value="Microbial ribonucleases"/>
    <property type="match status" value="1"/>
</dbReference>
<evidence type="ECO:0000313" key="3">
    <source>
        <dbReference type="EMBL" id="TNC24415.1"/>
    </source>
</evidence>
<evidence type="ECO:0000256" key="2">
    <source>
        <dbReference type="ARBA" id="ARBA00022801"/>
    </source>
</evidence>
<name>A0A5C4M134_9PSEU</name>
<keyword evidence="1" id="KW-0540">Nuclease</keyword>
<dbReference type="RefSeq" id="WP_139098014.1">
    <property type="nucleotide sequence ID" value="NZ_VDFW01000015.1"/>
</dbReference>
<gene>
    <name evidence="3" type="ORF">FG385_18510</name>
</gene>
<dbReference type="GO" id="GO:0003723">
    <property type="term" value="F:RNA binding"/>
    <property type="evidence" value="ECO:0007669"/>
    <property type="project" value="InterPro"/>
</dbReference>
<dbReference type="Pfam" id="PF00545">
    <property type="entry name" value="Ribonuclease"/>
    <property type="match status" value="1"/>
</dbReference>
<organism evidence="3 4">
    <name type="scientific">Amycolatopsis alkalitolerans</name>
    <dbReference type="NCBI Taxonomy" id="2547244"/>
    <lineage>
        <taxon>Bacteria</taxon>
        <taxon>Bacillati</taxon>
        <taxon>Actinomycetota</taxon>
        <taxon>Actinomycetes</taxon>
        <taxon>Pseudonocardiales</taxon>
        <taxon>Pseudonocardiaceae</taxon>
        <taxon>Amycolatopsis</taxon>
    </lineage>
</organism>
<accession>A0A5C4M134</accession>
<dbReference type="EMBL" id="VDFW01000015">
    <property type="protein sequence ID" value="TNC24415.1"/>
    <property type="molecule type" value="Genomic_DNA"/>
</dbReference>
<dbReference type="GO" id="GO:0016787">
    <property type="term" value="F:hydrolase activity"/>
    <property type="evidence" value="ECO:0007669"/>
    <property type="project" value="UniProtKB-KW"/>
</dbReference>
<sequence>MSSRRRITVALVGLIVLVLGGWLVKDLGSGADTGMQTEALSALPPQASQTWRLIQRDGPFPYPHNDGVVFANREKLLPEKPGGYYHEYTVPTPGSADRGPRRLITGGPRELYYTGDHYASFVIVDPSR</sequence>
<dbReference type="GO" id="GO:0004521">
    <property type="term" value="F:RNA endonuclease activity"/>
    <property type="evidence" value="ECO:0007669"/>
    <property type="project" value="InterPro"/>
</dbReference>
<dbReference type="Proteomes" id="UP000305546">
    <property type="component" value="Unassembled WGS sequence"/>
</dbReference>
<comment type="caution">
    <text evidence="3">The sequence shown here is derived from an EMBL/GenBank/DDBJ whole genome shotgun (WGS) entry which is preliminary data.</text>
</comment>
<evidence type="ECO:0000256" key="1">
    <source>
        <dbReference type="ARBA" id="ARBA00022722"/>
    </source>
</evidence>